<evidence type="ECO:0000256" key="5">
    <source>
        <dbReference type="ARBA" id="ARBA00022989"/>
    </source>
</evidence>
<keyword evidence="5 8" id="KW-1133">Transmembrane helix</keyword>
<evidence type="ECO:0000256" key="2">
    <source>
        <dbReference type="ARBA" id="ARBA00005376"/>
    </source>
</evidence>
<dbReference type="GO" id="GO:0034975">
    <property type="term" value="P:protein folding in endoplasmic reticulum"/>
    <property type="evidence" value="ECO:0007669"/>
    <property type="project" value="TreeGrafter"/>
</dbReference>
<dbReference type="Pfam" id="PF01956">
    <property type="entry name" value="EMC3_TMCO1"/>
    <property type="match status" value="1"/>
</dbReference>
<keyword evidence="6 8" id="KW-0472">Membrane</keyword>
<comment type="similarity">
    <text evidence="2">Belongs to the EMC3 family.</text>
</comment>
<comment type="subcellular location">
    <subcellularLocation>
        <location evidence="1">Membrane</location>
        <topology evidence="1">Multi-pass membrane protein</topology>
    </subcellularLocation>
</comment>
<accession>A0A6U4AIY2</accession>
<dbReference type="EMBL" id="HBGN01007934">
    <property type="protein sequence ID" value="CAD9318790.1"/>
    <property type="molecule type" value="Transcribed_RNA"/>
</dbReference>
<feature type="transmembrane region" description="Helical" evidence="8">
    <location>
        <begin position="30"/>
        <end position="49"/>
    </location>
</feature>
<evidence type="ECO:0000256" key="3">
    <source>
        <dbReference type="ARBA" id="ARBA00020822"/>
    </source>
</evidence>
<feature type="region of interest" description="Disordered" evidence="7">
    <location>
        <begin position="114"/>
        <end position="139"/>
    </location>
</feature>
<organism evidence="9">
    <name type="scientific">Ditylum brightwellii</name>
    <dbReference type="NCBI Taxonomy" id="49249"/>
    <lineage>
        <taxon>Eukaryota</taxon>
        <taxon>Sar</taxon>
        <taxon>Stramenopiles</taxon>
        <taxon>Ochrophyta</taxon>
        <taxon>Bacillariophyta</taxon>
        <taxon>Mediophyceae</taxon>
        <taxon>Lithodesmiophycidae</taxon>
        <taxon>Lithodesmiales</taxon>
        <taxon>Lithodesmiaceae</taxon>
        <taxon>Ditylum</taxon>
    </lineage>
</organism>
<dbReference type="InterPro" id="IPR002809">
    <property type="entry name" value="EMC3/TMCO1"/>
</dbReference>
<evidence type="ECO:0000256" key="1">
    <source>
        <dbReference type="ARBA" id="ARBA00004141"/>
    </source>
</evidence>
<dbReference type="SMART" id="SM01415">
    <property type="entry name" value="DUF106"/>
    <property type="match status" value="1"/>
</dbReference>
<dbReference type="PANTHER" id="PTHR13116">
    <property type="entry name" value="ER MEMBRANE PROTEIN COMPLEX SUBUNIT 3"/>
    <property type="match status" value="1"/>
</dbReference>
<evidence type="ECO:0000256" key="8">
    <source>
        <dbReference type="SAM" id="Phobius"/>
    </source>
</evidence>
<protein>
    <recommendedName>
        <fullName evidence="3">ER membrane protein complex subunit 3</fullName>
    </recommendedName>
</protein>
<gene>
    <name evidence="9" type="ORF">DBRI1063_LOCUS5053</name>
</gene>
<name>A0A6U4AIY2_9STRA</name>
<reference evidence="9" key="1">
    <citation type="submission" date="2021-01" db="EMBL/GenBank/DDBJ databases">
        <authorList>
            <person name="Corre E."/>
            <person name="Pelletier E."/>
            <person name="Niang G."/>
            <person name="Scheremetjew M."/>
            <person name="Finn R."/>
            <person name="Kale V."/>
            <person name="Holt S."/>
            <person name="Cochrane G."/>
            <person name="Meng A."/>
            <person name="Brown T."/>
            <person name="Cohen L."/>
        </authorList>
    </citation>
    <scope>NUCLEOTIDE SEQUENCE</scope>
    <source>
        <strain evidence="9">Pop2</strain>
    </source>
</reference>
<evidence type="ECO:0000256" key="7">
    <source>
        <dbReference type="SAM" id="MobiDB-lite"/>
    </source>
</evidence>
<evidence type="ECO:0000256" key="4">
    <source>
        <dbReference type="ARBA" id="ARBA00022692"/>
    </source>
</evidence>
<dbReference type="PANTHER" id="PTHR13116:SF5">
    <property type="entry name" value="ER MEMBRANE PROTEIN COMPLEX SUBUNIT 3"/>
    <property type="match status" value="1"/>
</dbReference>
<dbReference type="GO" id="GO:0072546">
    <property type="term" value="C:EMC complex"/>
    <property type="evidence" value="ECO:0007669"/>
    <property type="project" value="TreeGrafter"/>
</dbReference>
<evidence type="ECO:0000313" key="9">
    <source>
        <dbReference type="EMBL" id="CAD9318790.1"/>
    </source>
</evidence>
<dbReference type="InterPro" id="IPR008568">
    <property type="entry name" value="EMC3"/>
</dbReference>
<sequence length="318" mass="34808">MESGGKLIGNAIFSGETSQNLMLDSSIRDWVVLPLLVIMITAGLLRHYLGQLLRAGGKSIPAIEGRAKGCLSRSARLRAGGGWFISASKWEGRRRYVSDRENGYLREEALWAEEEKESAGNGDSGGGMPGMDPSNPMAAMDGMKGQMAAMVQNMVMMQGISHFFRGYVLVKVPFPLTNGFKMMFQRGLDLSTLDTSYVSSVSWYFLVMFGLRAFFRLAIGEPSQAHRESAMTQHNLGLALNAPPGPSQFDAPKALRTEADNIEIFVFPTKSTLDEAEKRLLGTKYPKRKFFKGSGLSANADIFGVSAKAKSSIKKKKV</sequence>
<dbReference type="AlphaFoldDB" id="A0A6U4AIY2"/>
<proteinExistence type="inferred from homology"/>
<keyword evidence="4 8" id="KW-0812">Transmembrane</keyword>
<evidence type="ECO:0000256" key="6">
    <source>
        <dbReference type="ARBA" id="ARBA00023136"/>
    </source>
</evidence>